<comment type="caution">
    <text evidence="2">The sequence shown here is derived from an EMBL/GenBank/DDBJ whole genome shotgun (WGS) entry which is preliminary data.</text>
</comment>
<proteinExistence type="predicted"/>
<evidence type="ECO:0000256" key="1">
    <source>
        <dbReference type="SAM" id="Phobius"/>
    </source>
</evidence>
<dbReference type="RefSeq" id="WP_305160801.1">
    <property type="nucleotide sequence ID" value="NZ_JAUUTP010000014.1"/>
</dbReference>
<keyword evidence="1" id="KW-0812">Transmembrane</keyword>
<feature type="transmembrane region" description="Helical" evidence="1">
    <location>
        <begin position="28"/>
        <end position="51"/>
    </location>
</feature>
<dbReference type="AlphaFoldDB" id="A0AA90P2M6"/>
<protein>
    <submittedName>
        <fullName evidence="2">Uncharacterized protein</fullName>
    </submittedName>
</protein>
<evidence type="ECO:0000313" key="2">
    <source>
        <dbReference type="EMBL" id="MDP1419543.1"/>
    </source>
</evidence>
<dbReference type="Proteomes" id="UP001178277">
    <property type="component" value="Unassembled WGS sequence"/>
</dbReference>
<gene>
    <name evidence="2" type="ORF">Q8G35_14130</name>
</gene>
<name>A0AA90P2M6_9BACI</name>
<dbReference type="EMBL" id="JAUUTP010000014">
    <property type="protein sequence ID" value="MDP1419543.1"/>
    <property type="molecule type" value="Genomic_DNA"/>
</dbReference>
<reference evidence="2" key="1">
    <citation type="submission" date="2023-07" db="EMBL/GenBank/DDBJ databases">
        <title>Murine gut Bacillus species.</title>
        <authorList>
            <person name="Gutman E."/>
            <person name="Hashuel R."/>
            <person name="Litvak Y."/>
        </authorList>
    </citation>
    <scope>NUCLEOTIDE SEQUENCE</scope>
    <source>
        <strain evidence="2">RU283</strain>
    </source>
</reference>
<organism evidence="2 3">
    <name type="scientific">Peribacillus simplex</name>
    <dbReference type="NCBI Taxonomy" id="1478"/>
    <lineage>
        <taxon>Bacteria</taxon>
        <taxon>Bacillati</taxon>
        <taxon>Bacillota</taxon>
        <taxon>Bacilli</taxon>
        <taxon>Bacillales</taxon>
        <taxon>Bacillaceae</taxon>
        <taxon>Peribacillus</taxon>
    </lineage>
</organism>
<keyword evidence="1" id="KW-1133">Transmembrane helix</keyword>
<sequence>MKLLLGICISLQMTFVLLFIPGITPTLYSYVGASIYLIIGFASLVISLYLAGKTSWAFRLLQSSFPCLSFVHHFHLILA</sequence>
<keyword evidence="1" id="KW-0472">Membrane</keyword>
<accession>A0AA90P2M6</accession>
<evidence type="ECO:0000313" key="3">
    <source>
        <dbReference type="Proteomes" id="UP001178277"/>
    </source>
</evidence>